<accession>E8LQH0</accession>
<dbReference type="AlphaFoldDB" id="E8LQH0"/>
<dbReference type="RefSeq" id="WP_006878073.1">
    <property type="nucleotide sequence ID" value="NZ_AEVS01000018.1"/>
</dbReference>
<dbReference type="eggNOG" id="COG4771">
    <property type="taxonomic scope" value="Bacteria"/>
</dbReference>
<comment type="subcellular location">
    <subcellularLocation>
        <location evidence="1 8">Cell outer membrane</location>
        <topology evidence="1 8">Multi-pass membrane protein</topology>
    </subcellularLocation>
</comment>
<keyword evidence="10" id="KW-0675">Receptor</keyword>
<dbReference type="InterPro" id="IPR012910">
    <property type="entry name" value="Plug_dom"/>
</dbReference>
<dbReference type="Pfam" id="PF07715">
    <property type="entry name" value="Plug"/>
    <property type="match status" value="1"/>
</dbReference>
<reference evidence="10 11" key="1">
    <citation type="journal article" date="2012" name="Int. J. Syst. Evol. Microbiol.">
        <title>Vibrio caribbeanicus sp. nov., isolated from the marine sponge Scleritoderma cyanea.</title>
        <authorList>
            <person name="Hoffmann M."/>
            <person name="Monday S.R."/>
            <person name="Allard M.W."/>
            <person name="Strain E.A."/>
            <person name="Whittaker P."/>
            <person name="Naum M."/>
            <person name="McCarthy P.J."/>
            <person name="Lopez J.V."/>
            <person name="Fischer M."/>
            <person name="Brown E.W."/>
        </authorList>
    </citation>
    <scope>NUCLEOTIDE SEQUENCE [LARGE SCALE GENOMIC DNA]</scope>
    <source>
        <strain evidence="10 11">LMG 20546</strain>
    </source>
</reference>
<comment type="caution">
    <text evidence="10">The sequence shown here is derived from an EMBL/GenBank/DDBJ whole genome shotgun (WGS) entry which is preliminary data.</text>
</comment>
<keyword evidence="6 8" id="KW-0472">Membrane</keyword>
<feature type="domain" description="TonB-dependent receptor plug" evidence="9">
    <location>
        <begin position="52"/>
        <end position="161"/>
    </location>
</feature>
<keyword evidence="2 8" id="KW-0813">Transport</keyword>
<dbReference type="GO" id="GO:0015344">
    <property type="term" value="F:siderophore uptake transmembrane transporter activity"/>
    <property type="evidence" value="ECO:0007669"/>
    <property type="project" value="TreeGrafter"/>
</dbReference>
<evidence type="ECO:0000256" key="5">
    <source>
        <dbReference type="ARBA" id="ARBA00022729"/>
    </source>
</evidence>
<evidence type="ECO:0000313" key="10">
    <source>
        <dbReference type="EMBL" id="EGA67011.1"/>
    </source>
</evidence>
<comment type="similarity">
    <text evidence="8">Belongs to the TonB-dependent receptor family.</text>
</comment>
<keyword evidence="4 8" id="KW-0812">Transmembrane</keyword>
<dbReference type="Gene3D" id="2.40.170.20">
    <property type="entry name" value="TonB-dependent receptor, beta-barrel domain"/>
    <property type="match status" value="1"/>
</dbReference>
<gene>
    <name evidence="10" type="ORF">VIBR0546_11362</name>
</gene>
<evidence type="ECO:0000259" key="9">
    <source>
        <dbReference type="Pfam" id="PF07715"/>
    </source>
</evidence>
<dbReference type="EMBL" id="AEVS01000018">
    <property type="protein sequence ID" value="EGA67011.1"/>
    <property type="molecule type" value="Genomic_DNA"/>
</dbReference>
<dbReference type="PANTHER" id="PTHR30069:SF29">
    <property type="entry name" value="HEMOGLOBIN AND HEMOGLOBIN-HAPTOGLOBIN-BINDING PROTEIN 1-RELATED"/>
    <property type="match status" value="1"/>
</dbReference>
<evidence type="ECO:0000313" key="11">
    <source>
        <dbReference type="Proteomes" id="UP000004371"/>
    </source>
</evidence>
<keyword evidence="5" id="KW-0732">Signal</keyword>
<dbReference type="InterPro" id="IPR036942">
    <property type="entry name" value="Beta-barrel_TonB_sf"/>
</dbReference>
<evidence type="ECO:0000256" key="3">
    <source>
        <dbReference type="ARBA" id="ARBA00022452"/>
    </source>
</evidence>
<dbReference type="Gene3D" id="2.170.130.10">
    <property type="entry name" value="TonB-dependent receptor, plug domain"/>
    <property type="match status" value="1"/>
</dbReference>
<evidence type="ECO:0000256" key="2">
    <source>
        <dbReference type="ARBA" id="ARBA00022448"/>
    </source>
</evidence>
<dbReference type="GO" id="GO:0009279">
    <property type="term" value="C:cell outer membrane"/>
    <property type="evidence" value="ECO:0007669"/>
    <property type="project" value="UniProtKB-SubCell"/>
</dbReference>
<dbReference type="SUPFAM" id="SSF56935">
    <property type="entry name" value="Porins"/>
    <property type="match status" value="1"/>
</dbReference>
<dbReference type="GO" id="GO:0044718">
    <property type="term" value="P:siderophore transmembrane transport"/>
    <property type="evidence" value="ECO:0007669"/>
    <property type="project" value="TreeGrafter"/>
</dbReference>
<dbReference type="PROSITE" id="PS52016">
    <property type="entry name" value="TONB_DEPENDENT_REC_3"/>
    <property type="match status" value="1"/>
</dbReference>
<dbReference type="InterPro" id="IPR039426">
    <property type="entry name" value="TonB-dep_rcpt-like"/>
</dbReference>
<dbReference type="Proteomes" id="UP000004371">
    <property type="component" value="Unassembled WGS sequence"/>
</dbReference>
<keyword evidence="7 8" id="KW-0998">Cell outer membrane</keyword>
<dbReference type="STRING" id="945543.VIBR0546_11362"/>
<evidence type="ECO:0000256" key="7">
    <source>
        <dbReference type="ARBA" id="ARBA00023237"/>
    </source>
</evidence>
<evidence type="ECO:0000256" key="8">
    <source>
        <dbReference type="PROSITE-ProRule" id="PRU01360"/>
    </source>
</evidence>
<evidence type="ECO:0000256" key="6">
    <source>
        <dbReference type="ARBA" id="ARBA00023136"/>
    </source>
</evidence>
<dbReference type="InterPro" id="IPR037066">
    <property type="entry name" value="Plug_dom_sf"/>
</dbReference>
<organism evidence="10 11">
    <name type="scientific">Vibrio brasiliensis LMG 20546</name>
    <dbReference type="NCBI Taxonomy" id="945543"/>
    <lineage>
        <taxon>Bacteria</taxon>
        <taxon>Pseudomonadati</taxon>
        <taxon>Pseudomonadota</taxon>
        <taxon>Gammaproteobacteria</taxon>
        <taxon>Vibrionales</taxon>
        <taxon>Vibrionaceae</taxon>
        <taxon>Vibrio</taxon>
        <taxon>Vibrio oreintalis group</taxon>
    </lineage>
</organism>
<evidence type="ECO:0000256" key="4">
    <source>
        <dbReference type="ARBA" id="ARBA00022692"/>
    </source>
</evidence>
<proteinExistence type="inferred from homology"/>
<keyword evidence="11" id="KW-1185">Reference proteome</keyword>
<keyword evidence="3 8" id="KW-1134">Transmembrane beta strand</keyword>
<evidence type="ECO:0000256" key="1">
    <source>
        <dbReference type="ARBA" id="ARBA00004571"/>
    </source>
</evidence>
<name>E8LQH0_9VIBR</name>
<sequence length="677" mass="76267">MLRPTLLSLVLTTTTTIAYAEGDLNELMSMSLEELSMLDVTVETASKFAQDLTDTPAAVYVLDGERIQRSGVRTLADALAMVPGMRVSHYSATEPTVSARGFHSGLFNKMLVLQDGRSLYSPIYGGVYWADVDYPIEDIDRIEVLRGPAGSIWGGNAENGVINIVTKTARQTQGGLVSASYQQYGSYDLSVRQGLQLSQYIYARAYYKHKSEAYRPISPDKHWRTHNAGIVVENSNQWVLRFGGEKSGVDQALYTVNYSGGVSTGTSSNIETIDSHSYYAQLDTMQTLSDNTESNYRFWLQQNYDTAYDAPGKYSTFDAEFNFSTQLTAKHNIIYGGGYRYIALDLFHQLAGYDLNAVDYYIRLYNIESAADSIVNSYIQHEGQWSSNFKTVFGVKAEYFEQGDNLELSPQLRGIYDLDFNSSIWLGVGRSIVAPSYMDTNSAFIANKLYCPGSEDCSSDPSKLMYFYQMTLPAADRDLESVITYDAGYRFMAAGIELDTTLFYSHYDNIVGIEYQSRYPGYDQIDLYQLNYDYLVDSFGVEVAAHWMVNDSFSLYGSYSYLTLDHDWQPSANSNGSAEGLMSLDSQHLASLQMLWQVSQQVQLDMLLKGQEVNYETNVQLDNVVALDVRLAWQHSSKAPLVELLVQNLGEKQGYYEDVSSFYKREQLVALRLSYEY</sequence>
<protein>
    <submittedName>
        <fullName evidence="10">TonB-dependent receptor, plug</fullName>
    </submittedName>
</protein>
<dbReference type="PANTHER" id="PTHR30069">
    <property type="entry name" value="TONB-DEPENDENT OUTER MEMBRANE RECEPTOR"/>
    <property type="match status" value="1"/>
</dbReference>